<dbReference type="Gene3D" id="3.30.710.10">
    <property type="entry name" value="Potassium Channel Kv1.1, Chain A"/>
    <property type="match status" value="1"/>
</dbReference>
<comment type="pathway">
    <text evidence="1">Protein modification; protein ubiquitination.</text>
</comment>
<proteinExistence type="predicted"/>
<dbReference type="SUPFAM" id="SSF54695">
    <property type="entry name" value="POZ domain"/>
    <property type="match status" value="1"/>
</dbReference>
<protein>
    <recommendedName>
        <fullName evidence="2">BTB domain-containing protein</fullName>
    </recommendedName>
</protein>
<dbReference type="InterPro" id="IPR011333">
    <property type="entry name" value="SKP1/BTB/POZ_sf"/>
</dbReference>
<dbReference type="InterPro" id="IPR057441">
    <property type="entry name" value="Beta_prop_At2g24240"/>
</dbReference>
<gene>
    <name evidence="3" type="ORF">JRO89_XS06G0121700</name>
</gene>
<evidence type="ECO:0000256" key="1">
    <source>
        <dbReference type="ARBA" id="ARBA00004906"/>
    </source>
</evidence>
<dbReference type="Pfam" id="PF02214">
    <property type="entry name" value="BTB_2"/>
    <property type="match status" value="1"/>
</dbReference>
<evidence type="ECO:0000313" key="3">
    <source>
        <dbReference type="EMBL" id="KAH7569196.1"/>
    </source>
</evidence>
<comment type="caution">
    <text evidence="3">The sequence shown here is derived from an EMBL/GenBank/DDBJ whole genome shotgun (WGS) entry which is preliminary data.</text>
</comment>
<dbReference type="EMBL" id="JAFEMO010000006">
    <property type="protein sequence ID" value="KAH7569196.1"/>
    <property type="molecule type" value="Genomic_DNA"/>
</dbReference>
<dbReference type="Pfam" id="PF25279">
    <property type="entry name" value="Beta_prop_At2g24240"/>
    <property type="match status" value="1"/>
</dbReference>
<dbReference type="PANTHER" id="PTHR14499">
    <property type="entry name" value="POTASSIUM CHANNEL TETRAMERIZATION DOMAIN-CONTAINING"/>
    <property type="match status" value="1"/>
</dbReference>
<dbReference type="PANTHER" id="PTHR14499:SF116">
    <property type="entry name" value="OSJNBA0029H02.24 PROTEIN"/>
    <property type="match status" value="1"/>
</dbReference>
<dbReference type="InterPro" id="IPR036322">
    <property type="entry name" value="WD40_repeat_dom_sf"/>
</dbReference>
<dbReference type="InterPro" id="IPR000210">
    <property type="entry name" value="BTB/POZ_dom"/>
</dbReference>
<dbReference type="InterPro" id="IPR015943">
    <property type="entry name" value="WD40/YVTN_repeat-like_dom_sf"/>
</dbReference>
<dbReference type="CDD" id="cd18316">
    <property type="entry name" value="BTB_POZ_KCTD-like"/>
    <property type="match status" value="1"/>
</dbReference>
<reference evidence="3 4" key="1">
    <citation type="submission" date="2021-02" db="EMBL/GenBank/DDBJ databases">
        <title>Plant Genome Project.</title>
        <authorList>
            <person name="Zhang R.-G."/>
        </authorList>
    </citation>
    <scope>NUCLEOTIDE SEQUENCE [LARGE SCALE GENOMIC DNA]</scope>
    <source>
        <tissue evidence="3">Leaves</tissue>
    </source>
</reference>
<dbReference type="Gene3D" id="2.130.10.10">
    <property type="entry name" value="YVTN repeat-like/Quinoprotein amine dehydrogenase"/>
    <property type="match status" value="1"/>
</dbReference>
<feature type="domain" description="BTB" evidence="2">
    <location>
        <begin position="6"/>
        <end position="82"/>
    </location>
</feature>
<dbReference type="SUPFAM" id="SSF50978">
    <property type="entry name" value="WD40 repeat-like"/>
    <property type="match status" value="1"/>
</dbReference>
<evidence type="ECO:0000259" key="2">
    <source>
        <dbReference type="PROSITE" id="PS50097"/>
    </source>
</evidence>
<keyword evidence="4" id="KW-1185">Reference proteome</keyword>
<dbReference type="SMART" id="SM00225">
    <property type="entry name" value="BTB"/>
    <property type="match status" value="1"/>
</dbReference>
<organism evidence="3 4">
    <name type="scientific">Xanthoceras sorbifolium</name>
    <dbReference type="NCBI Taxonomy" id="99658"/>
    <lineage>
        <taxon>Eukaryota</taxon>
        <taxon>Viridiplantae</taxon>
        <taxon>Streptophyta</taxon>
        <taxon>Embryophyta</taxon>
        <taxon>Tracheophyta</taxon>
        <taxon>Spermatophyta</taxon>
        <taxon>Magnoliopsida</taxon>
        <taxon>eudicotyledons</taxon>
        <taxon>Gunneridae</taxon>
        <taxon>Pentapetalae</taxon>
        <taxon>rosids</taxon>
        <taxon>malvids</taxon>
        <taxon>Sapindales</taxon>
        <taxon>Sapindaceae</taxon>
        <taxon>Xanthoceroideae</taxon>
        <taxon>Xanthoceras</taxon>
    </lineage>
</organism>
<accession>A0ABQ8HXW1</accession>
<dbReference type="Proteomes" id="UP000827721">
    <property type="component" value="Unassembled WGS sequence"/>
</dbReference>
<evidence type="ECO:0000313" key="4">
    <source>
        <dbReference type="Proteomes" id="UP000827721"/>
    </source>
</evidence>
<dbReference type="PROSITE" id="PS50097">
    <property type="entry name" value="BTB"/>
    <property type="match status" value="1"/>
</dbReference>
<sequence length="447" mass="50066">MGIQKDRIKFNVGGRVFETTATTLANAGRNSFFGALFDENWDLNSQFNTNNSNEDCFFIDRNPDCFSILLDLLRTGDLNFPPNVPERLLYREASFYGLLDHVRSAKWGPFDGNQLRLGRSLTGQAPGDGTAIRAGPDGGCCVAHGSMVHVYDWMLEEHPPMNLDYQRVNDMGWADSESVVISACERLGSRDGGMGLFNTSSGELRYKFQVSHDNQLKSYTAGALSFSGDFKIFSSCKGRSNEYGIGVWDQVTGKQIDFFYESPGWSLGDADKLQWLHGRNCLLVATLFPRKDNCYISLLDFREKNMVWCWSDIGAPLTVDEKRVRDAIAMEESNSICVVNEYEDLGFIDLRITGGSVRWSSRSRLMKGNMPDEPCYPKLALHEGQLFSSMNDSISVFCGPDCVLTSRLRRSYGGSICDFSIGGDRLFALHSEENVFDIWETPPPPVI</sequence>
<name>A0ABQ8HXW1_9ROSI</name>
<dbReference type="InterPro" id="IPR003131">
    <property type="entry name" value="T1-type_BTB"/>
</dbReference>